<organism evidence="1 2">
    <name type="scientific">Brachybacterium hainanense</name>
    <dbReference type="NCBI Taxonomy" id="1541174"/>
    <lineage>
        <taxon>Bacteria</taxon>
        <taxon>Bacillati</taxon>
        <taxon>Actinomycetota</taxon>
        <taxon>Actinomycetes</taxon>
        <taxon>Micrococcales</taxon>
        <taxon>Dermabacteraceae</taxon>
        <taxon>Brachybacterium</taxon>
    </lineage>
</organism>
<dbReference type="SUPFAM" id="SSF52980">
    <property type="entry name" value="Restriction endonuclease-like"/>
    <property type="match status" value="1"/>
</dbReference>
<sequence>MARIPRPLPAPLSSRVFTRAEARELGVPPSRLRRKDLRRLGSGLYVAAGCRVTELEMASAVTWGRPELVVSGASAARIWDFPLPAELEAGSDEDAAARRLEVTVPRSGLRPTTSGLRVRTASLPSAAVRFLGDVPITTRTQTWVDLAGRLTDLQLTAIGDHFVRRPRPGLEGGRTGPWASLQELRMVVERNAGRPGIVQMRRVLDRVRVGADSPMETELRLALEDAGLPEAQLNLPLLGPRGESLHEPDLQWPTWRVACEYEGAGHRTAAQMRRDIDRAERLRRIGWIEVRVMIDHMHRGAEIAIDRVSRALRDHGWPG</sequence>
<protein>
    <recommendedName>
        <fullName evidence="3">DUF559 domain-containing protein</fullName>
    </recommendedName>
</protein>
<dbReference type="RefSeq" id="WP_376980083.1">
    <property type="nucleotide sequence ID" value="NZ_JBHLSV010000009.1"/>
</dbReference>
<keyword evidence="2" id="KW-1185">Reference proteome</keyword>
<evidence type="ECO:0000313" key="1">
    <source>
        <dbReference type="EMBL" id="MFC0674149.1"/>
    </source>
</evidence>
<dbReference type="Proteomes" id="UP001589793">
    <property type="component" value="Unassembled WGS sequence"/>
</dbReference>
<gene>
    <name evidence="1" type="ORF">ACFFF6_09295</name>
</gene>
<reference evidence="1 2" key="1">
    <citation type="submission" date="2024-09" db="EMBL/GenBank/DDBJ databases">
        <authorList>
            <person name="Sun Q."/>
            <person name="Mori K."/>
        </authorList>
    </citation>
    <scope>NUCLEOTIDE SEQUENCE [LARGE SCALE GENOMIC DNA]</scope>
    <source>
        <strain evidence="1 2">CICC 10874</strain>
    </source>
</reference>
<proteinExistence type="predicted"/>
<evidence type="ECO:0000313" key="2">
    <source>
        <dbReference type="Proteomes" id="UP001589793"/>
    </source>
</evidence>
<dbReference type="EMBL" id="JBHLSV010000009">
    <property type="protein sequence ID" value="MFC0674149.1"/>
    <property type="molecule type" value="Genomic_DNA"/>
</dbReference>
<name>A0ABV6RAY5_9MICO</name>
<dbReference type="InterPro" id="IPR011335">
    <property type="entry name" value="Restrct_endonuc-II-like"/>
</dbReference>
<evidence type="ECO:0008006" key="3">
    <source>
        <dbReference type="Google" id="ProtNLM"/>
    </source>
</evidence>
<accession>A0ABV6RAY5</accession>
<comment type="caution">
    <text evidence="1">The sequence shown here is derived from an EMBL/GenBank/DDBJ whole genome shotgun (WGS) entry which is preliminary data.</text>
</comment>